<dbReference type="Proteomes" id="UP000201728">
    <property type="component" value="Chromosome"/>
</dbReference>
<keyword evidence="4" id="KW-1185">Reference proteome</keyword>
<dbReference type="AlphaFoldDB" id="A0A222P2C2"/>
<dbReference type="RefSeq" id="WP_094090996.1">
    <property type="nucleotide sequence ID" value="NZ_CP016397.1"/>
</dbReference>
<sequence>MVSRIINKNIQIYSYPNEFETCSGSLTIGDLHGNPVKALHILFRHKIIKFKEDVQSPHSVYEQFVKIYDQFGEILQICLENKTLQHFQKVKIENCLAQIAHINQKLMLLDSQSDQYQLLKQDKQQWFDKLSSTTSSNKLIEERFKEIKDQVVHLIGQFNSLMDKLEINNHKVLIRFLGDEFADRGNCDYLTLRILDFLTTNDLKTTHLLSNHGCEFIYAYEKMVQSSVFENAGFIPDFQTQSIQGLKLLLDNNVISCEKLTTLINRSFKPSLKILDYTLNEHGISLFTHAPVRFDSIELLARRLDVIYDGSTKEALGRTIDQINHQFSSFVNSNNIHTLFSTAEIKDVAHMTAEERVAWPAVYLTWNRWTAMKDIEETRPAGKNGYSLTYVHGHDIFESKLAYVHNLDTLCGKEAHKLEDKKIDEYMKFLMDHKYNVGDTTEAEYYMRNVLRYKVIDSDEYGLRSKLIKSQSSEKKSSQEDFDADGSIKKLSKLGEPVSSAVVVITIEENKVLPIFNPQDSSITTINFNSHTTESNFFTAGQ</sequence>
<evidence type="ECO:0000259" key="2">
    <source>
        <dbReference type="Pfam" id="PF21663"/>
    </source>
</evidence>
<dbReference type="InterPro" id="IPR048526">
    <property type="entry name" value="WipA_N"/>
</dbReference>
<protein>
    <recommendedName>
        <fullName evidence="5">Dot/Icm secretion system substrate</fullName>
    </recommendedName>
</protein>
<evidence type="ECO:0000313" key="4">
    <source>
        <dbReference type="Proteomes" id="UP000201728"/>
    </source>
</evidence>
<name>A0A222P2C2_9GAMM</name>
<dbReference type="InterPro" id="IPR048521">
    <property type="entry name" value="WipA_Phos"/>
</dbReference>
<dbReference type="EMBL" id="CP016397">
    <property type="protein sequence ID" value="ASQ45998.1"/>
    <property type="molecule type" value="Genomic_DNA"/>
</dbReference>
<gene>
    <name evidence="3" type="ORF">clem_07225</name>
</gene>
<dbReference type="Gene3D" id="3.60.21.10">
    <property type="match status" value="1"/>
</dbReference>
<dbReference type="Pfam" id="PF21662">
    <property type="entry name" value="WipA_N"/>
    <property type="match status" value="1"/>
</dbReference>
<evidence type="ECO:0000259" key="1">
    <source>
        <dbReference type="Pfam" id="PF21662"/>
    </source>
</evidence>
<dbReference type="KEGG" id="lcd:clem_07225"/>
<dbReference type="OrthoDB" id="5654315at2"/>
<feature type="domain" description="WipA-like phosphatase" evidence="2">
    <location>
        <begin position="173"/>
        <end position="413"/>
    </location>
</feature>
<dbReference type="Pfam" id="PF21663">
    <property type="entry name" value="WipA_Phos"/>
    <property type="match status" value="1"/>
</dbReference>
<feature type="domain" description="WipA alpha-helical hairpin" evidence="1">
    <location>
        <begin position="59"/>
        <end position="162"/>
    </location>
</feature>
<evidence type="ECO:0000313" key="3">
    <source>
        <dbReference type="EMBL" id="ASQ45998.1"/>
    </source>
</evidence>
<reference evidence="4" key="1">
    <citation type="submission" date="2016-07" db="EMBL/GenBank/DDBJ databases">
        <authorList>
            <person name="Florea S."/>
            <person name="Webb J.S."/>
            <person name="Jaromczyk J."/>
            <person name="Schardl C.L."/>
        </authorList>
    </citation>
    <scope>NUCLEOTIDE SEQUENCE [LARGE SCALE GENOMIC DNA]</scope>
    <source>
        <strain evidence="4">CDC-D5610</strain>
    </source>
</reference>
<proteinExistence type="predicted"/>
<evidence type="ECO:0008006" key="5">
    <source>
        <dbReference type="Google" id="ProtNLM"/>
    </source>
</evidence>
<accession>A0A222P2C2</accession>
<organism evidence="3 4">
    <name type="scientific">Legionella clemsonensis</name>
    <dbReference type="NCBI Taxonomy" id="1867846"/>
    <lineage>
        <taxon>Bacteria</taxon>
        <taxon>Pseudomonadati</taxon>
        <taxon>Pseudomonadota</taxon>
        <taxon>Gammaproteobacteria</taxon>
        <taxon>Legionellales</taxon>
        <taxon>Legionellaceae</taxon>
        <taxon>Legionella</taxon>
    </lineage>
</organism>
<dbReference type="NCBIfam" id="NF043030">
    <property type="entry name" value="T4SS_Wip"/>
    <property type="match status" value="1"/>
</dbReference>
<dbReference type="GO" id="GO:0016791">
    <property type="term" value="F:phosphatase activity"/>
    <property type="evidence" value="ECO:0007669"/>
    <property type="project" value="InterPro"/>
</dbReference>
<dbReference type="InterPro" id="IPR029052">
    <property type="entry name" value="Metallo-depent_PP-like"/>
</dbReference>